<comment type="caution">
    <text evidence="1">The sequence shown here is derived from an EMBL/GenBank/DDBJ whole genome shotgun (WGS) entry which is preliminary data.</text>
</comment>
<evidence type="ECO:0000313" key="1">
    <source>
        <dbReference type="EMBL" id="CAF1522525.1"/>
    </source>
</evidence>
<organism evidence="1 3">
    <name type="scientific">Adineta steineri</name>
    <dbReference type="NCBI Taxonomy" id="433720"/>
    <lineage>
        <taxon>Eukaryota</taxon>
        <taxon>Metazoa</taxon>
        <taxon>Spiralia</taxon>
        <taxon>Gnathifera</taxon>
        <taxon>Rotifera</taxon>
        <taxon>Eurotatoria</taxon>
        <taxon>Bdelloidea</taxon>
        <taxon>Adinetida</taxon>
        <taxon>Adinetidae</taxon>
        <taxon>Adineta</taxon>
    </lineage>
</organism>
<sequence>MGLDSHNPCYKNPIPKRPEVTACRLANNPSDIFELVWIAKGQWYQSAVLKQACDIAPGCAGRWIGGNVKQDYQNYVEKLATDLVGISIQCYRIRAVDWFADKVVDGFDTIADYIKG</sequence>
<reference evidence="1" key="1">
    <citation type="submission" date="2021-02" db="EMBL/GenBank/DDBJ databases">
        <authorList>
            <person name="Nowell W R."/>
        </authorList>
    </citation>
    <scope>NUCLEOTIDE SEQUENCE</scope>
</reference>
<dbReference type="AlphaFoldDB" id="A0A815V387"/>
<accession>A0A815V387</accession>
<gene>
    <name evidence="1" type="ORF">JYZ213_LOCUS44654</name>
    <name evidence="2" type="ORF">OXD698_LOCUS37472</name>
</gene>
<dbReference type="Proteomes" id="UP000663844">
    <property type="component" value="Unassembled WGS sequence"/>
</dbReference>
<name>A0A815V387_9BILA</name>
<proteinExistence type="predicted"/>
<dbReference type="EMBL" id="CAJNOG010002965">
    <property type="protein sequence ID" value="CAF1522525.1"/>
    <property type="molecule type" value="Genomic_DNA"/>
</dbReference>
<dbReference type="EMBL" id="CAJOAZ010006613">
    <property type="protein sequence ID" value="CAF4139701.1"/>
    <property type="molecule type" value="Genomic_DNA"/>
</dbReference>
<evidence type="ECO:0000313" key="2">
    <source>
        <dbReference type="EMBL" id="CAF4139701.1"/>
    </source>
</evidence>
<dbReference type="Proteomes" id="UP000663845">
    <property type="component" value="Unassembled WGS sequence"/>
</dbReference>
<evidence type="ECO:0000313" key="3">
    <source>
        <dbReference type="Proteomes" id="UP000663845"/>
    </source>
</evidence>
<protein>
    <submittedName>
        <fullName evidence="1">Uncharacterized protein</fullName>
    </submittedName>
</protein>